<dbReference type="Proteomes" id="UP000176204">
    <property type="component" value="Chromosome I"/>
</dbReference>
<reference evidence="4" key="1">
    <citation type="submission" date="2016-09" db="EMBL/GenBank/DDBJ databases">
        <authorList>
            <person name="Koehorst J."/>
        </authorList>
    </citation>
    <scope>NUCLEOTIDE SEQUENCE [LARGE SCALE GENOMIC DNA]</scope>
</reference>
<feature type="signal peptide" evidence="2">
    <location>
        <begin position="1"/>
        <end position="24"/>
    </location>
</feature>
<accession>A0A1H6KQW6</accession>
<evidence type="ECO:0000256" key="2">
    <source>
        <dbReference type="SAM" id="SignalP"/>
    </source>
</evidence>
<dbReference type="PANTHER" id="PTHR11102:SF147">
    <property type="entry name" value="SEL1L ADAPTOR SUBUNIT OF ERAD E3 UBIQUITIN LIGASE"/>
    <property type="match status" value="1"/>
</dbReference>
<keyword evidence="2" id="KW-0732">Signal</keyword>
<gene>
    <name evidence="3" type="ORF">PYTT_0450</name>
</gene>
<evidence type="ECO:0000313" key="3">
    <source>
        <dbReference type="EMBL" id="SEH75247.1"/>
    </source>
</evidence>
<dbReference type="EMBL" id="LT629973">
    <property type="protein sequence ID" value="SEH75247.1"/>
    <property type="molecule type" value="Genomic_DNA"/>
</dbReference>
<dbReference type="Gene3D" id="1.25.40.10">
    <property type="entry name" value="Tetratricopeptide repeat domain"/>
    <property type="match status" value="2"/>
</dbReference>
<evidence type="ECO:0000256" key="1">
    <source>
        <dbReference type="SAM" id="MobiDB-lite"/>
    </source>
</evidence>
<protein>
    <submittedName>
        <fullName evidence="3">Sel1 repeat</fullName>
    </submittedName>
</protein>
<feature type="compositionally biased region" description="Pro residues" evidence="1">
    <location>
        <begin position="297"/>
        <end position="309"/>
    </location>
</feature>
<dbReference type="PANTHER" id="PTHR11102">
    <property type="entry name" value="SEL-1-LIKE PROTEIN"/>
    <property type="match status" value="1"/>
</dbReference>
<sequence length="567" mass="62434">MNLPLHLLCAAACLIPASARSAPAQPTLGSCTELISNHLNAALGRTDAILRLSDNYRRGINLFPRNSRMALYYHLQAIRHGHTLDAALTSRLINFAISDSYLESCPSTVRQSPDGNIRVSMQHRYPDTPGIVHITIETKTDDPAPHGSYFPLYTLSFPADPSVEFHDDFLTLSSPGHRLEFPYNTPLALGEEEDTYRNDLLARSDNGDTIAMTILANLSPDKEEQIDWMQKAADLGDTEAMFMLGLLYGEVYPEERDHDKARQALTRAAEAGHPYAAEYLRGLEQQNSPEQDSAAPPSRPAPNPAPNPPSFKQDNWRKIAGHNINGISNLGIAKFIDNGKTLYALGLIWDTSLDTIDTEQTFIYADIGELSADLAKWRLAFQIQPEETAVAELPPGVRLIPLTWQEHRALTLAGTPAAYLKQIFLQEWAHIDPTNPDFLAILRKTAEREGTTLSSICNLARPEASACLNATKILADTGNPEAMYQLGQYYLSGHATSIDPLFMPGIAWFEQAAKLNHPGACAALGLLHAEGLGVKKDIPAARRYLQRARGIPAAERLLQTLPPEPEK</sequence>
<keyword evidence="4" id="KW-1185">Reference proteome</keyword>
<dbReference type="InterPro" id="IPR050767">
    <property type="entry name" value="Sel1_AlgK"/>
</dbReference>
<dbReference type="SUPFAM" id="SSF81901">
    <property type="entry name" value="HCP-like"/>
    <property type="match status" value="2"/>
</dbReference>
<name>A0A1H6KQW6_9BACT</name>
<dbReference type="AlphaFoldDB" id="A0A1H6KQW6"/>
<dbReference type="KEGG" id="agl:PYTT_0450"/>
<dbReference type="InterPro" id="IPR011990">
    <property type="entry name" value="TPR-like_helical_dom_sf"/>
</dbReference>
<dbReference type="SMART" id="SM00671">
    <property type="entry name" value="SEL1"/>
    <property type="match status" value="5"/>
</dbReference>
<feature type="chain" id="PRO_5009604467" evidence="2">
    <location>
        <begin position="25"/>
        <end position="567"/>
    </location>
</feature>
<dbReference type="GO" id="GO:0036503">
    <property type="term" value="P:ERAD pathway"/>
    <property type="evidence" value="ECO:0007669"/>
    <property type="project" value="TreeGrafter"/>
</dbReference>
<dbReference type="Pfam" id="PF08238">
    <property type="entry name" value="Sel1"/>
    <property type="match status" value="5"/>
</dbReference>
<proteinExistence type="predicted"/>
<feature type="region of interest" description="Disordered" evidence="1">
    <location>
        <begin position="286"/>
        <end position="314"/>
    </location>
</feature>
<dbReference type="InterPro" id="IPR006597">
    <property type="entry name" value="Sel1-like"/>
</dbReference>
<dbReference type="STRING" id="1679444.PYTT_0450"/>
<dbReference type="RefSeq" id="WP_067776299.1">
    <property type="nucleotide sequence ID" value="NZ_LIGX01000028.1"/>
</dbReference>
<evidence type="ECO:0000313" key="4">
    <source>
        <dbReference type="Proteomes" id="UP000176204"/>
    </source>
</evidence>
<organism evidence="3 4">
    <name type="scientific">Akkermansia glycaniphila</name>
    <dbReference type="NCBI Taxonomy" id="1679444"/>
    <lineage>
        <taxon>Bacteria</taxon>
        <taxon>Pseudomonadati</taxon>
        <taxon>Verrucomicrobiota</taxon>
        <taxon>Verrucomicrobiia</taxon>
        <taxon>Verrucomicrobiales</taxon>
        <taxon>Akkermansiaceae</taxon>
        <taxon>Akkermansia</taxon>
    </lineage>
</organism>